<dbReference type="PANTHER" id="PTHR43169:SF2">
    <property type="entry name" value="NAD_GMP SYNTHASE DOMAIN-CONTAINING PROTEIN"/>
    <property type="match status" value="1"/>
</dbReference>
<dbReference type="InterPro" id="IPR052188">
    <property type="entry name" value="Ni-pincer_cofactor_biosynth"/>
</dbReference>
<protein>
    <recommendedName>
        <fullName evidence="3">Adenine nucleotide alpha hydrolase</fullName>
    </recommendedName>
</protein>
<dbReference type="Proteomes" id="UP000198539">
    <property type="component" value="Unassembled WGS sequence"/>
</dbReference>
<keyword evidence="2" id="KW-1185">Reference proteome</keyword>
<dbReference type="RefSeq" id="WP_218132127.1">
    <property type="nucleotide sequence ID" value="NZ_CP061502.1"/>
</dbReference>
<dbReference type="EMBL" id="FNOM01000005">
    <property type="protein sequence ID" value="SDX05547.1"/>
    <property type="molecule type" value="Genomic_DNA"/>
</dbReference>
<evidence type="ECO:0008006" key="3">
    <source>
        <dbReference type="Google" id="ProtNLM"/>
    </source>
</evidence>
<evidence type="ECO:0000313" key="1">
    <source>
        <dbReference type="EMBL" id="SDX05547.1"/>
    </source>
</evidence>
<dbReference type="STRING" id="564137.SAMN04488238_10537"/>
<gene>
    <name evidence="1" type="ORF">SAMN04488238_10537</name>
</gene>
<sequence>MNEIKAALDRLETVLYRHAPLAVAVSGGVDSMTLAHVAARNVDVVMVHAVSPAVPTAATRRVRAHAAHAGWTLLETDAGEFADEQYLNNPINRCYFCKNNLYARIAGLTERNIASGANLDDLQDFRPGLIAADEHRVIHPLVEAGIDKKTLRAIAAHLGLNDLSDLPAQPCLASRVETGIAISADDMTFVDAMEVALHKMAPYLTTLRCRILKRGVVIEIDSLNDPALPAIRTYTAAACAKDGRHFAGVLPYRRGAAFVPPPG</sequence>
<organism evidence="1 2">
    <name type="scientific">Roseicitreum antarcticum</name>
    <dbReference type="NCBI Taxonomy" id="564137"/>
    <lineage>
        <taxon>Bacteria</taxon>
        <taxon>Pseudomonadati</taxon>
        <taxon>Pseudomonadota</taxon>
        <taxon>Alphaproteobacteria</taxon>
        <taxon>Rhodobacterales</taxon>
        <taxon>Paracoccaceae</taxon>
        <taxon>Roseicitreum</taxon>
    </lineage>
</organism>
<dbReference type="Gene3D" id="3.40.50.620">
    <property type="entry name" value="HUPs"/>
    <property type="match status" value="1"/>
</dbReference>
<dbReference type="PANTHER" id="PTHR43169">
    <property type="entry name" value="EXSB FAMILY PROTEIN"/>
    <property type="match status" value="1"/>
</dbReference>
<name>A0A1H2YK41_9RHOB</name>
<evidence type="ECO:0000313" key="2">
    <source>
        <dbReference type="Proteomes" id="UP000198539"/>
    </source>
</evidence>
<dbReference type="InterPro" id="IPR014729">
    <property type="entry name" value="Rossmann-like_a/b/a_fold"/>
</dbReference>
<dbReference type="SUPFAM" id="SSF52402">
    <property type="entry name" value="Adenine nucleotide alpha hydrolases-like"/>
    <property type="match status" value="1"/>
</dbReference>
<proteinExistence type="predicted"/>
<reference evidence="1 2" key="1">
    <citation type="submission" date="2016-10" db="EMBL/GenBank/DDBJ databases">
        <authorList>
            <person name="de Groot N.N."/>
        </authorList>
    </citation>
    <scope>NUCLEOTIDE SEQUENCE [LARGE SCALE GENOMIC DNA]</scope>
    <source>
        <strain evidence="1 2">CGMCC 1.8894</strain>
    </source>
</reference>
<accession>A0A1H2YK41</accession>
<dbReference type="AlphaFoldDB" id="A0A1H2YK41"/>